<accession>A0A0E9UND9</accession>
<dbReference type="EMBL" id="GBXM01041311">
    <property type="protein sequence ID" value="JAH67266.1"/>
    <property type="molecule type" value="Transcribed_RNA"/>
</dbReference>
<dbReference type="AlphaFoldDB" id="A0A0E9UND9"/>
<sequence>MNWIGTVPYFMTNSMCCHVERTFVYQTVCLLSHAVIFFKMCLSAMF</sequence>
<reference evidence="1" key="2">
    <citation type="journal article" date="2015" name="Fish Shellfish Immunol.">
        <title>Early steps in the European eel (Anguilla anguilla)-Vibrio vulnificus interaction in the gills: Role of the RtxA13 toxin.</title>
        <authorList>
            <person name="Callol A."/>
            <person name="Pajuelo D."/>
            <person name="Ebbesson L."/>
            <person name="Teles M."/>
            <person name="MacKenzie S."/>
            <person name="Amaro C."/>
        </authorList>
    </citation>
    <scope>NUCLEOTIDE SEQUENCE</scope>
</reference>
<name>A0A0E9UND9_ANGAN</name>
<protein>
    <submittedName>
        <fullName evidence="1">Uncharacterized protein</fullName>
    </submittedName>
</protein>
<reference evidence="1" key="1">
    <citation type="submission" date="2014-11" db="EMBL/GenBank/DDBJ databases">
        <authorList>
            <person name="Amaro Gonzalez C."/>
        </authorList>
    </citation>
    <scope>NUCLEOTIDE SEQUENCE</scope>
</reference>
<proteinExistence type="predicted"/>
<organism evidence="1">
    <name type="scientific">Anguilla anguilla</name>
    <name type="common">European freshwater eel</name>
    <name type="synonym">Muraena anguilla</name>
    <dbReference type="NCBI Taxonomy" id="7936"/>
    <lineage>
        <taxon>Eukaryota</taxon>
        <taxon>Metazoa</taxon>
        <taxon>Chordata</taxon>
        <taxon>Craniata</taxon>
        <taxon>Vertebrata</taxon>
        <taxon>Euteleostomi</taxon>
        <taxon>Actinopterygii</taxon>
        <taxon>Neopterygii</taxon>
        <taxon>Teleostei</taxon>
        <taxon>Anguilliformes</taxon>
        <taxon>Anguillidae</taxon>
        <taxon>Anguilla</taxon>
    </lineage>
</organism>
<evidence type="ECO:0000313" key="1">
    <source>
        <dbReference type="EMBL" id="JAH67266.1"/>
    </source>
</evidence>